<reference evidence="4" key="2">
    <citation type="submission" date="2021-05" db="EMBL/GenBank/DDBJ databases">
        <title>Whole genome PacBio Sequel sequence of Salmonella enterica subsp. enterica.</title>
        <authorList>
            <person name="Hoffmann M."/>
            <person name="Balkey M."/>
            <person name="Luo Y."/>
        </authorList>
    </citation>
    <scope>NUCLEOTIDE SEQUENCE</scope>
    <source>
        <strain evidence="4">CFSAN012509</strain>
    </source>
</reference>
<dbReference type="InterPro" id="IPR048020">
    <property type="entry name" value="Transpos_IS3"/>
</dbReference>
<organism evidence="4">
    <name type="scientific">Salmonella enterica subsp. enterica serovar Sandiego</name>
    <dbReference type="NCBI Taxonomy" id="1151002"/>
    <lineage>
        <taxon>Bacteria</taxon>
        <taxon>Pseudomonadati</taxon>
        <taxon>Pseudomonadota</taxon>
        <taxon>Gammaproteobacteria</taxon>
        <taxon>Enterobacterales</taxon>
        <taxon>Enterobacteriaceae</taxon>
        <taxon>Salmonella</taxon>
    </lineage>
</organism>
<dbReference type="InterPro" id="IPR012337">
    <property type="entry name" value="RNaseH-like_sf"/>
</dbReference>
<comment type="similarity">
    <text evidence="1">Belongs to the transposase 8 family.</text>
</comment>
<protein>
    <submittedName>
        <fullName evidence="4">IS3 family transposase</fullName>
    </submittedName>
</protein>
<dbReference type="Gene3D" id="1.10.10.60">
    <property type="entry name" value="Homeodomain-like"/>
    <property type="match status" value="1"/>
</dbReference>
<dbReference type="NCBIfam" id="NF033516">
    <property type="entry name" value="transpos_IS3"/>
    <property type="match status" value="1"/>
</dbReference>
<dbReference type="EMBL" id="CP075039">
    <property type="protein sequence ID" value="QVY03147.1"/>
    <property type="molecule type" value="Genomic_DNA"/>
</dbReference>
<dbReference type="SUPFAM" id="SSF46689">
    <property type="entry name" value="Homeodomain-like"/>
    <property type="match status" value="1"/>
</dbReference>
<dbReference type="InterPro" id="IPR050900">
    <property type="entry name" value="Transposase_IS3/IS150/IS904"/>
</dbReference>
<dbReference type="Pfam" id="PF01527">
    <property type="entry name" value="HTH_Tnp_1"/>
    <property type="match status" value="1"/>
</dbReference>
<sequence length="378" mass="43626">MGTPRFTPEFKEEAVRQITERGYSVAEVSDRLGVSAHSLYKWLRAIKPDNSEQHARDLLEAKSEILKLRAQLKRTEEERDILKKGRAVLCKGARLKYRFINEHRTAWGVMTMCRVLCVARAGFYAWLHNPVSARDKDNQRLLTLIRDSYSLSGGVYGYRRVHGDLNEIGETCGKNRVGRIMQLNRIKAVRGYKAPRRIAGRPSVVAPNRVQRQFTVVRANQVWVTDITYIRTWQGWLYLAVVIDLFARNVVGWSMKPTLSRELALDALMMAVWRRKPDGEVIVHSDQGSQYGSDDWQRFCRANNLAPSMSRRGNCQDNAVAESFFSSLKKERIRKRIYKTRDLARADIFDYIEVFYNRARRHNHLGGVSPEAFEQASS</sequence>
<proteinExistence type="inferred from homology"/>
<dbReference type="SUPFAM" id="SSF53098">
    <property type="entry name" value="Ribonuclease H-like"/>
    <property type="match status" value="1"/>
</dbReference>
<feature type="coiled-coil region" evidence="2">
    <location>
        <begin position="58"/>
        <end position="85"/>
    </location>
</feature>
<name>A0A8E7NF34_SALET</name>
<dbReference type="InterPro" id="IPR009057">
    <property type="entry name" value="Homeodomain-like_sf"/>
</dbReference>
<dbReference type="PANTHER" id="PTHR46889">
    <property type="entry name" value="TRANSPOSASE INSF FOR INSERTION SEQUENCE IS3B-RELATED"/>
    <property type="match status" value="1"/>
</dbReference>
<dbReference type="InterPro" id="IPR001584">
    <property type="entry name" value="Integrase_cat-core"/>
</dbReference>
<dbReference type="GO" id="GO:0015074">
    <property type="term" value="P:DNA integration"/>
    <property type="evidence" value="ECO:0007669"/>
    <property type="project" value="InterPro"/>
</dbReference>
<dbReference type="Gene3D" id="3.30.420.10">
    <property type="entry name" value="Ribonuclease H-like superfamily/Ribonuclease H"/>
    <property type="match status" value="1"/>
</dbReference>
<evidence type="ECO:0000256" key="2">
    <source>
        <dbReference type="SAM" id="Coils"/>
    </source>
</evidence>
<dbReference type="GO" id="GO:0006313">
    <property type="term" value="P:DNA transposition"/>
    <property type="evidence" value="ECO:0007669"/>
    <property type="project" value="InterPro"/>
</dbReference>
<dbReference type="InterPro" id="IPR025948">
    <property type="entry name" value="HTH-like_dom"/>
</dbReference>
<dbReference type="GO" id="GO:0004803">
    <property type="term" value="F:transposase activity"/>
    <property type="evidence" value="ECO:0007669"/>
    <property type="project" value="InterPro"/>
</dbReference>
<dbReference type="AlphaFoldDB" id="A0A8E7NF34"/>
<dbReference type="Pfam" id="PF13333">
    <property type="entry name" value="rve_2"/>
    <property type="match status" value="1"/>
</dbReference>
<dbReference type="Pfam" id="PF13276">
    <property type="entry name" value="HTH_21"/>
    <property type="match status" value="1"/>
</dbReference>
<evidence type="ECO:0000313" key="4">
    <source>
        <dbReference type="EMBL" id="QVY03147.1"/>
    </source>
</evidence>
<evidence type="ECO:0000256" key="1">
    <source>
        <dbReference type="ARBA" id="ARBA00009964"/>
    </source>
</evidence>
<keyword evidence="2" id="KW-0175">Coiled coil</keyword>
<feature type="domain" description="Integrase catalytic" evidence="3">
    <location>
        <begin position="203"/>
        <end position="378"/>
    </location>
</feature>
<dbReference type="InterPro" id="IPR036397">
    <property type="entry name" value="RNaseH_sf"/>
</dbReference>
<dbReference type="PROSITE" id="PS50994">
    <property type="entry name" value="INTEGRASE"/>
    <property type="match status" value="1"/>
</dbReference>
<reference evidence="4" key="1">
    <citation type="submission" date="2018-07" db="EMBL/GenBank/DDBJ databases">
        <authorList>
            <consortium name="GenomeTrakr network: Whole genome sequencing for foodborne pathogen traceback"/>
        </authorList>
    </citation>
    <scope>NUCLEOTIDE SEQUENCE</scope>
    <source>
        <strain evidence="4">CFSAN012509</strain>
    </source>
</reference>
<accession>A0A8E7NF34</accession>
<dbReference type="InterPro" id="IPR002514">
    <property type="entry name" value="Transposase_8"/>
</dbReference>
<dbReference type="PANTHER" id="PTHR46889:SF4">
    <property type="entry name" value="TRANSPOSASE INSO FOR INSERTION SEQUENCE ELEMENT IS911B-RELATED"/>
    <property type="match status" value="1"/>
</dbReference>
<gene>
    <name evidence="4" type="ORF">QW74_21435</name>
</gene>
<evidence type="ECO:0000259" key="3">
    <source>
        <dbReference type="PROSITE" id="PS50994"/>
    </source>
</evidence>
<dbReference type="GO" id="GO:0003677">
    <property type="term" value="F:DNA binding"/>
    <property type="evidence" value="ECO:0007669"/>
    <property type="project" value="InterPro"/>
</dbReference>
<dbReference type="Pfam" id="PF00665">
    <property type="entry name" value="rve"/>
    <property type="match status" value="1"/>
</dbReference>